<accession>A0A816VD53</accession>
<keyword evidence="1" id="KW-0732">Signal</keyword>
<evidence type="ECO:0000313" key="5">
    <source>
        <dbReference type="EMBL" id="CAF3931163.1"/>
    </source>
</evidence>
<name>A0A816VD53_9BILA</name>
<dbReference type="AlphaFoldDB" id="A0A816VD53"/>
<dbReference type="Proteomes" id="UP000663842">
    <property type="component" value="Unassembled WGS sequence"/>
</dbReference>
<dbReference type="EMBL" id="CAJNRG010010325">
    <property type="protein sequence ID" value="CAF2121330.1"/>
    <property type="molecule type" value="Genomic_DNA"/>
</dbReference>
<evidence type="ECO:0000313" key="3">
    <source>
        <dbReference type="EMBL" id="CAF2121330.1"/>
    </source>
</evidence>
<protein>
    <submittedName>
        <fullName evidence="3">Uncharacterized protein</fullName>
    </submittedName>
</protein>
<dbReference type="Proteomes" id="UP000663887">
    <property type="component" value="Unassembled WGS sequence"/>
</dbReference>
<dbReference type="EMBL" id="CAJOBG010000934">
    <property type="protein sequence ID" value="CAF3875203.1"/>
    <property type="molecule type" value="Genomic_DNA"/>
</dbReference>
<comment type="caution">
    <text evidence="3">The sequence shown here is derived from an EMBL/GenBank/DDBJ whole genome shotgun (WGS) entry which is preliminary data.</text>
</comment>
<feature type="chain" id="PRO_5036230709" evidence="1">
    <location>
        <begin position="21"/>
        <end position="213"/>
    </location>
</feature>
<evidence type="ECO:0000313" key="7">
    <source>
        <dbReference type="Proteomes" id="UP000663887"/>
    </source>
</evidence>
<dbReference type="Proteomes" id="UP000663856">
    <property type="component" value="Unassembled WGS sequence"/>
</dbReference>
<dbReference type="EMBL" id="CAJOBF010001258">
    <property type="protein sequence ID" value="CAF3931163.1"/>
    <property type="molecule type" value="Genomic_DNA"/>
</dbReference>
<sequence length="213" mass="23228">MLKANKVLVISCLIFYIACAATQSNTSVIEIPSVRSRISSVGTSNQRSYFYAKSQDTTVFAVASVSATFVKVPGLSISVHHDQPMLYRIGFQGGCQSGTFSSNFVHLLIDGYVLIENELLPNNNRRQAVASHLGASIDEIDQRNGGLFYGRNLPFAASCPRFRKVILPSGTHSIDVGIRITIPSMNLIGGQLEVELSVYDPDTQIGLSYPIIR</sequence>
<dbReference type="EMBL" id="CAJNRF010008593">
    <property type="protein sequence ID" value="CAF2102777.1"/>
    <property type="molecule type" value="Genomic_DNA"/>
</dbReference>
<keyword evidence="6" id="KW-1185">Reference proteome</keyword>
<evidence type="ECO:0000313" key="2">
    <source>
        <dbReference type="EMBL" id="CAF2102777.1"/>
    </source>
</evidence>
<dbReference type="Proteomes" id="UP000663866">
    <property type="component" value="Unassembled WGS sequence"/>
</dbReference>
<proteinExistence type="predicted"/>
<reference evidence="3" key="1">
    <citation type="submission" date="2021-02" db="EMBL/GenBank/DDBJ databases">
        <authorList>
            <person name="Nowell W R."/>
        </authorList>
    </citation>
    <scope>NUCLEOTIDE SEQUENCE</scope>
</reference>
<organism evidence="3 7">
    <name type="scientific">Rotaria magnacalcarata</name>
    <dbReference type="NCBI Taxonomy" id="392030"/>
    <lineage>
        <taxon>Eukaryota</taxon>
        <taxon>Metazoa</taxon>
        <taxon>Spiralia</taxon>
        <taxon>Gnathifera</taxon>
        <taxon>Rotifera</taxon>
        <taxon>Eurotatoria</taxon>
        <taxon>Bdelloidea</taxon>
        <taxon>Philodinida</taxon>
        <taxon>Philodinidae</taxon>
        <taxon>Rotaria</taxon>
    </lineage>
</organism>
<evidence type="ECO:0000313" key="6">
    <source>
        <dbReference type="Proteomes" id="UP000663866"/>
    </source>
</evidence>
<feature type="signal peptide" evidence="1">
    <location>
        <begin position="1"/>
        <end position="20"/>
    </location>
</feature>
<evidence type="ECO:0000313" key="4">
    <source>
        <dbReference type="EMBL" id="CAF3875203.1"/>
    </source>
</evidence>
<gene>
    <name evidence="4" type="ORF">OVN521_LOCUS8155</name>
    <name evidence="5" type="ORF">UXM345_LOCUS12202</name>
    <name evidence="2" type="ORF">WKI299_LOCUS20534</name>
    <name evidence="3" type="ORF">XDN619_LOCUS22772</name>
</gene>
<evidence type="ECO:0000256" key="1">
    <source>
        <dbReference type="SAM" id="SignalP"/>
    </source>
</evidence>